<dbReference type="EMBL" id="CAJMWW010000051">
    <property type="protein sequence ID" value="CAE6405685.1"/>
    <property type="molecule type" value="Genomic_DNA"/>
</dbReference>
<dbReference type="PROSITE" id="PS51752">
    <property type="entry name" value="JACALIN_LECTIN"/>
    <property type="match status" value="1"/>
</dbReference>
<dbReference type="SUPFAM" id="SSF51101">
    <property type="entry name" value="Mannose-binding lectins"/>
    <property type="match status" value="1"/>
</dbReference>
<name>A0A8H2WX54_9AGAM</name>
<dbReference type="Proteomes" id="UP000663841">
    <property type="component" value="Unassembled WGS sequence"/>
</dbReference>
<proteinExistence type="predicted"/>
<evidence type="ECO:0000256" key="1">
    <source>
        <dbReference type="SAM" id="SignalP"/>
    </source>
</evidence>
<dbReference type="InterPro" id="IPR001229">
    <property type="entry name" value="Jacalin-like_lectin_dom"/>
</dbReference>
<accession>A0A8H2WX54</accession>
<evidence type="ECO:0000313" key="3">
    <source>
        <dbReference type="EMBL" id="CAE6405685.1"/>
    </source>
</evidence>
<dbReference type="AlphaFoldDB" id="A0A8H2WX54"/>
<gene>
    <name evidence="3" type="ORF">RDB_LOCUS13252</name>
</gene>
<organism evidence="3 4">
    <name type="scientific">Rhizoctonia solani</name>
    <dbReference type="NCBI Taxonomy" id="456999"/>
    <lineage>
        <taxon>Eukaryota</taxon>
        <taxon>Fungi</taxon>
        <taxon>Dikarya</taxon>
        <taxon>Basidiomycota</taxon>
        <taxon>Agaricomycotina</taxon>
        <taxon>Agaricomycetes</taxon>
        <taxon>Cantharellales</taxon>
        <taxon>Ceratobasidiaceae</taxon>
        <taxon>Rhizoctonia</taxon>
    </lineage>
</organism>
<feature type="signal peptide" evidence="1">
    <location>
        <begin position="1"/>
        <end position="17"/>
    </location>
</feature>
<reference evidence="3" key="1">
    <citation type="submission" date="2021-01" db="EMBL/GenBank/DDBJ databases">
        <authorList>
            <person name="Kaushik A."/>
        </authorList>
    </citation>
    <scope>NUCLEOTIDE SEQUENCE</scope>
    <source>
        <strain evidence="3">AG3-T5</strain>
    </source>
</reference>
<feature type="chain" id="PRO_5034966075" description="Jacalin-type lectin domain-containing protein" evidence="1">
    <location>
        <begin position="18"/>
        <end position="177"/>
    </location>
</feature>
<dbReference type="InterPro" id="IPR036404">
    <property type="entry name" value="Jacalin-like_lectin_dom_sf"/>
</dbReference>
<dbReference type="SMART" id="SM00915">
    <property type="entry name" value="Jacalin"/>
    <property type="match status" value="1"/>
</dbReference>
<keyword evidence="1" id="KW-0732">Signal</keyword>
<evidence type="ECO:0000313" key="4">
    <source>
        <dbReference type="Proteomes" id="UP000663841"/>
    </source>
</evidence>
<protein>
    <recommendedName>
        <fullName evidence="2">Jacalin-type lectin domain-containing protein</fullName>
    </recommendedName>
</protein>
<dbReference type="Gene3D" id="2.100.10.30">
    <property type="entry name" value="Jacalin-like lectin domain"/>
    <property type="match status" value="1"/>
</dbReference>
<comment type="caution">
    <text evidence="3">The sequence shown here is derived from an EMBL/GenBank/DDBJ whole genome shotgun (WGS) entry which is preliminary data.</text>
</comment>
<dbReference type="Pfam" id="PF01419">
    <property type="entry name" value="Jacalin"/>
    <property type="match status" value="1"/>
</dbReference>
<sequence length="177" mass="19519">MLHRLVSLLAACALCLAIRLCPETSKWPPGLVQSNMWGGTGGTLFNDLCEISASPKLESITLKGEERLDSVSLTTSGKTFTHGGQGGKTSFLKLDKGEHITSIELCWKERNGADRIYYMRATTDGKQIKSVEAGMRTKHCEMIPTKKEETRKYALVGLQGRAGKEIDKLGFYMVPIH</sequence>
<feature type="domain" description="Jacalin-type lectin" evidence="2">
    <location>
        <begin position="31"/>
        <end position="175"/>
    </location>
</feature>
<evidence type="ECO:0000259" key="2">
    <source>
        <dbReference type="PROSITE" id="PS51752"/>
    </source>
</evidence>